<evidence type="ECO:0000256" key="1">
    <source>
        <dbReference type="ARBA" id="ARBA00006801"/>
    </source>
</evidence>
<dbReference type="AlphaFoldDB" id="A0AAW1RBP3"/>
<dbReference type="Proteomes" id="UP001445335">
    <property type="component" value="Unassembled WGS sequence"/>
</dbReference>
<comment type="similarity">
    <text evidence="1">Belongs to the JARID1 histone demethylase family.</text>
</comment>
<evidence type="ECO:0000313" key="3">
    <source>
        <dbReference type="EMBL" id="KAK9830998.1"/>
    </source>
</evidence>
<dbReference type="InterPro" id="IPR014710">
    <property type="entry name" value="RmlC-like_jellyroll"/>
</dbReference>
<feature type="domain" description="Cupin-like" evidence="2">
    <location>
        <begin position="38"/>
        <end position="185"/>
    </location>
</feature>
<evidence type="ECO:0000313" key="4">
    <source>
        <dbReference type="Proteomes" id="UP001445335"/>
    </source>
</evidence>
<name>A0AAW1RBP3_9CHLO</name>
<keyword evidence="4" id="KW-1185">Reference proteome</keyword>
<accession>A0AAW1RBP3</accession>
<dbReference type="EMBL" id="JALJOU010000048">
    <property type="protein sequence ID" value="KAK9830998.1"/>
    <property type="molecule type" value="Genomic_DNA"/>
</dbReference>
<proteinExistence type="inferred from homology"/>
<dbReference type="PANTHER" id="PTHR12461:SF99">
    <property type="entry name" value="BIFUNCTIONAL PEPTIDASE AND (3S)-LYSYL HYDROXYLASE JMJD7"/>
    <property type="match status" value="1"/>
</dbReference>
<reference evidence="3 4" key="1">
    <citation type="journal article" date="2024" name="Nat. Commun.">
        <title>Phylogenomics reveals the evolutionary origins of lichenization in chlorophyte algae.</title>
        <authorList>
            <person name="Puginier C."/>
            <person name="Libourel C."/>
            <person name="Otte J."/>
            <person name="Skaloud P."/>
            <person name="Haon M."/>
            <person name="Grisel S."/>
            <person name="Petersen M."/>
            <person name="Berrin J.G."/>
            <person name="Delaux P.M."/>
            <person name="Dal Grande F."/>
            <person name="Keller J."/>
        </authorList>
    </citation>
    <scope>NUCLEOTIDE SEQUENCE [LARGE SCALE GENOMIC DNA]</scope>
    <source>
        <strain evidence="3 4">SAG 245.80</strain>
    </source>
</reference>
<protein>
    <recommendedName>
        <fullName evidence="2">Cupin-like domain-containing protein</fullName>
    </recommendedName>
</protein>
<dbReference type="InterPro" id="IPR041667">
    <property type="entry name" value="Cupin_8"/>
</dbReference>
<gene>
    <name evidence="3" type="ORF">WJX81_007108</name>
</gene>
<dbReference type="SUPFAM" id="SSF51197">
    <property type="entry name" value="Clavaminate synthase-like"/>
    <property type="match status" value="1"/>
</dbReference>
<sequence length="186" mass="20917">MTHEDVLNILRRSAIELRELDIGLAVPRHSAQSLTSLQFQQLYVSRNKPVVLTDAIEHWPALQSWSAEYLLDRVGDVEITVAATPNGRADAVTEHDGGRVFALPYEQRMTVRTFLEGLRDSRMERVLYAQRQSDSLAEEFSALLPDIGSMPAVAEAFGCPPEALNLWIGDHRSVSSFHKDPYENLE</sequence>
<organism evidence="3 4">
    <name type="scientific">Elliptochloris bilobata</name>
    <dbReference type="NCBI Taxonomy" id="381761"/>
    <lineage>
        <taxon>Eukaryota</taxon>
        <taxon>Viridiplantae</taxon>
        <taxon>Chlorophyta</taxon>
        <taxon>core chlorophytes</taxon>
        <taxon>Trebouxiophyceae</taxon>
        <taxon>Trebouxiophyceae incertae sedis</taxon>
        <taxon>Elliptochloris clade</taxon>
        <taxon>Elliptochloris</taxon>
    </lineage>
</organism>
<dbReference type="Gene3D" id="2.60.120.10">
    <property type="entry name" value="Jelly Rolls"/>
    <property type="match status" value="1"/>
</dbReference>
<evidence type="ECO:0000259" key="2">
    <source>
        <dbReference type="Pfam" id="PF13621"/>
    </source>
</evidence>
<dbReference type="PANTHER" id="PTHR12461">
    <property type="entry name" value="HYPOXIA-INDUCIBLE FACTOR 1 ALPHA INHIBITOR-RELATED"/>
    <property type="match status" value="1"/>
</dbReference>
<dbReference type="Pfam" id="PF13621">
    <property type="entry name" value="Cupin_8"/>
    <property type="match status" value="1"/>
</dbReference>
<comment type="caution">
    <text evidence="3">The sequence shown here is derived from an EMBL/GenBank/DDBJ whole genome shotgun (WGS) entry which is preliminary data.</text>
</comment>